<organism evidence="1 2">
    <name type="scientific">Carpinus fangiana</name>
    <dbReference type="NCBI Taxonomy" id="176857"/>
    <lineage>
        <taxon>Eukaryota</taxon>
        <taxon>Viridiplantae</taxon>
        <taxon>Streptophyta</taxon>
        <taxon>Embryophyta</taxon>
        <taxon>Tracheophyta</taxon>
        <taxon>Spermatophyta</taxon>
        <taxon>Magnoliopsida</taxon>
        <taxon>eudicotyledons</taxon>
        <taxon>Gunneridae</taxon>
        <taxon>Pentapetalae</taxon>
        <taxon>rosids</taxon>
        <taxon>fabids</taxon>
        <taxon>Fagales</taxon>
        <taxon>Betulaceae</taxon>
        <taxon>Carpinus</taxon>
    </lineage>
</organism>
<evidence type="ECO:0000313" key="1">
    <source>
        <dbReference type="EMBL" id="KAE8076564.1"/>
    </source>
</evidence>
<dbReference type="AlphaFoldDB" id="A0A5N6RD46"/>
<sequence>MAEIKLSGFYGDQAMAEIKLSGFYIKKSNKLRALSQLNGVDDFSHWSDVLNNLGAGTGHMC</sequence>
<protein>
    <submittedName>
        <fullName evidence="1">Uncharacterized protein</fullName>
    </submittedName>
</protein>
<evidence type="ECO:0000313" key="2">
    <source>
        <dbReference type="Proteomes" id="UP000327013"/>
    </source>
</evidence>
<accession>A0A5N6RD46</accession>
<dbReference type="Proteomes" id="UP000327013">
    <property type="component" value="Chromosome 6"/>
</dbReference>
<dbReference type="EMBL" id="CM017326">
    <property type="protein sequence ID" value="KAE8076564.1"/>
    <property type="molecule type" value="Genomic_DNA"/>
</dbReference>
<reference evidence="1 2" key="1">
    <citation type="submission" date="2019-06" db="EMBL/GenBank/DDBJ databases">
        <title>A chromosomal-level reference genome of Carpinus fangiana (Coryloideae, Betulaceae).</title>
        <authorList>
            <person name="Yang X."/>
            <person name="Wang Z."/>
            <person name="Zhang L."/>
            <person name="Hao G."/>
            <person name="Liu J."/>
            <person name="Yang Y."/>
        </authorList>
    </citation>
    <scope>NUCLEOTIDE SEQUENCE [LARGE SCALE GENOMIC DNA]</scope>
    <source>
        <strain evidence="1">Cfa_2016G</strain>
        <tissue evidence="1">Leaf</tissue>
    </source>
</reference>
<name>A0A5N6RD46_9ROSI</name>
<keyword evidence="2" id="KW-1185">Reference proteome</keyword>
<gene>
    <name evidence="1" type="ORF">FH972_015204</name>
</gene>
<proteinExistence type="predicted"/>